<dbReference type="AlphaFoldDB" id="A0A9D7XEX6"/>
<sequence length="127" mass="14389">MVNHWRKIRWFAPQTTLAAFDIAGHNNQLIVVDPVAQQKWSAPLSSLPIGLQEQLSSTNMEFFQEGDYLYLAGGYGCNTSADHITYPNLSAVKVPDVINAVINSTSFTSNFRADNRYNVCRYWWVSQ</sequence>
<comment type="caution">
    <text evidence="1">The sequence shown here is derived from an EMBL/GenBank/DDBJ whole genome shotgun (WGS) entry which is preliminary data.</text>
</comment>
<protein>
    <submittedName>
        <fullName evidence="1">Uncharacterized protein</fullName>
    </submittedName>
</protein>
<dbReference type="EMBL" id="JADKFW010000008">
    <property type="protein sequence ID" value="MBK9718255.1"/>
    <property type="molecule type" value="Genomic_DNA"/>
</dbReference>
<evidence type="ECO:0000313" key="1">
    <source>
        <dbReference type="EMBL" id="MBK9718255.1"/>
    </source>
</evidence>
<evidence type="ECO:0000313" key="2">
    <source>
        <dbReference type="Proteomes" id="UP000808349"/>
    </source>
</evidence>
<organism evidence="1 2">
    <name type="scientific">Candidatus Defluviibacterium haderslevense</name>
    <dbReference type="NCBI Taxonomy" id="2981993"/>
    <lineage>
        <taxon>Bacteria</taxon>
        <taxon>Pseudomonadati</taxon>
        <taxon>Bacteroidota</taxon>
        <taxon>Saprospiria</taxon>
        <taxon>Saprospirales</taxon>
        <taxon>Saprospiraceae</taxon>
        <taxon>Candidatus Defluviibacterium</taxon>
    </lineage>
</organism>
<reference evidence="1 2" key="1">
    <citation type="submission" date="2020-10" db="EMBL/GenBank/DDBJ databases">
        <title>Connecting structure to function with the recovery of over 1000 high-quality activated sludge metagenome-assembled genomes encoding full-length rRNA genes using long-read sequencing.</title>
        <authorList>
            <person name="Singleton C.M."/>
            <person name="Petriglieri F."/>
            <person name="Kristensen J.M."/>
            <person name="Kirkegaard R.H."/>
            <person name="Michaelsen T.Y."/>
            <person name="Andersen M.H."/>
            <person name="Karst S.M."/>
            <person name="Dueholm M.S."/>
            <person name="Nielsen P.H."/>
            <person name="Albertsen M."/>
        </authorList>
    </citation>
    <scope>NUCLEOTIDE SEQUENCE [LARGE SCALE GENOMIC DNA]</scope>
    <source>
        <strain evidence="1">Ribe_18-Q3-R11-54_BAT3C.373</strain>
    </source>
</reference>
<dbReference type="Proteomes" id="UP000808349">
    <property type="component" value="Unassembled WGS sequence"/>
</dbReference>
<proteinExistence type="predicted"/>
<gene>
    <name evidence="1" type="ORF">IPO85_12225</name>
</gene>
<accession>A0A9D7XEX6</accession>
<name>A0A9D7XEX6_9BACT</name>